<dbReference type="SUPFAM" id="SSF52200">
    <property type="entry name" value="Toll/Interleukin receptor TIR domain"/>
    <property type="match status" value="1"/>
</dbReference>
<dbReference type="InterPro" id="IPR000157">
    <property type="entry name" value="TIR_dom"/>
</dbReference>
<dbReference type="SUPFAM" id="SSF52540">
    <property type="entry name" value="P-loop containing nucleoside triphosphate hydrolases"/>
    <property type="match status" value="1"/>
</dbReference>
<accession>A0A9X2B818</accession>
<evidence type="ECO:0000259" key="1">
    <source>
        <dbReference type="PROSITE" id="PS50104"/>
    </source>
</evidence>
<dbReference type="RefSeq" id="WP_241570334.1">
    <property type="nucleotide sequence ID" value="NZ_JAKUML010000002.1"/>
</dbReference>
<dbReference type="SMART" id="SM00255">
    <property type="entry name" value="TIR"/>
    <property type="match status" value="1"/>
</dbReference>
<gene>
    <name evidence="2" type="ORF">MKI79_01660</name>
</gene>
<organism evidence="2 3">
    <name type="scientific">Acinetobacter sedimenti</name>
    <dbReference type="NCBI Taxonomy" id="2919922"/>
    <lineage>
        <taxon>Bacteria</taxon>
        <taxon>Pseudomonadati</taxon>
        <taxon>Pseudomonadota</taxon>
        <taxon>Gammaproteobacteria</taxon>
        <taxon>Moraxellales</taxon>
        <taxon>Moraxellaceae</taxon>
        <taxon>Acinetobacter</taxon>
    </lineage>
</organism>
<dbReference type="AlphaFoldDB" id="A0A9X2B818"/>
<dbReference type="InterPro" id="IPR027417">
    <property type="entry name" value="P-loop_NTPase"/>
</dbReference>
<evidence type="ECO:0000313" key="3">
    <source>
        <dbReference type="Proteomes" id="UP001139701"/>
    </source>
</evidence>
<dbReference type="InterPro" id="IPR035897">
    <property type="entry name" value="Toll_tir_struct_dom_sf"/>
</dbReference>
<feature type="domain" description="TIR" evidence="1">
    <location>
        <begin position="2"/>
        <end position="144"/>
    </location>
</feature>
<dbReference type="Gene3D" id="3.40.50.10140">
    <property type="entry name" value="Toll/interleukin-1 receptor homology (TIR) domain"/>
    <property type="match status" value="1"/>
</dbReference>
<comment type="caution">
    <text evidence="2">The sequence shown here is derived from an EMBL/GenBank/DDBJ whole genome shotgun (WGS) entry which is preliminary data.</text>
</comment>
<protein>
    <submittedName>
        <fullName evidence="2">TIR domain-containing protein</fullName>
    </submittedName>
</protein>
<dbReference type="PROSITE" id="PS50104">
    <property type="entry name" value="TIR"/>
    <property type="match status" value="1"/>
</dbReference>
<name>A0A9X2B818_9GAMM</name>
<keyword evidence="3" id="KW-1185">Reference proteome</keyword>
<proteinExistence type="predicted"/>
<dbReference type="Proteomes" id="UP001139701">
    <property type="component" value="Unassembled WGS sequence"/>
</dbReference>
<dbReference type="GO" id="GO:0007165">
    <property type="term" value="P:signal transduction"/>
    <property type="evidence" value="ECO:0007669"/>
    <property type="project" value="InterPro"/>
</dbReference>
<dbReference type="Gene3D" id="3.40.50.300">
    <property type="entry name" value="P-loop containing nucleotide triphosphate hydrolases"/>
    <property type="match status" value="1"/>
</dbReference>
<dbReference type="Pfam" id="PF13676">
    <property type="entry name" value="TIR_2"/>
    <property type="match status" value="1"/>
</dbReference>
<dbReference type="EMBL" id="JAKUML010000002">
    <property type="protein sequence ID" value="MCJ8145629.1"/>
    <property type="molecule type" value="Genomic_DNA"/>
</dbReference>
<sequence length="862" mass="100671">MTEVKIFLSYCHEDDEYKNKFLKYIKPILSSYQVELWHDGEILTGESLNESIRNAQEKSSIFVCLISSDYLASDYCIEKELKYALDQRQVGKANIFPVILRKCNWDHTVFSDLKCQPKDAQPIVKWDDEDDVYTDVSDELAKLIKNMQHELEKKNSFSVVTKSVETTSYQSYLNDLGIVIKHAKKDFLSLNDIFIYPDIKCVDDNNAINKYKWSVKEIVEKYDFLYFLGGEESGKTSLMKRLASDYLDSGYYPVTVNFENNRTTELEKLISIFNEKYGLNFQLSKEKTILLIDDFSKLNLKDSYLDDFLRKVTDSCFKVFIFVDKSKFFMNSNKYLKYKFQEVEILNFGYAKRNELYKKWYEIGEDNEIIKIDNVMYKKVDALASHFDTLMKKNIMDSRPIYILTIIQTLENMSTGNNYQLTSYGQCYYVLLTGMLKKAKISLTNDLDGILNFLSYLAYYLFSHNLEYFSDEELKIIIFEYDKKYISPRNIKDVLFDSGVIVYGNDLNMKFSQKYLYYFCCAKHLADNAIELNPEIISLCKNMHNENKANILIFLVHHLRSTNILQEILSHAICLMDGVRSFDMDLDAIKDFKGLLGEEIQKIVYEDKNSEEQRELLYRKMDADEDSDFINFTSHEDKIEITKDSLSESLDFTLFQQATSSIKSIEVLGQIAKNRHSSINRDDLKDILMVGYDNGLKVLNFYLNIFKDAESDLKEFIKSIISEKEKISGDDAVKIAEKIIHQVCFSICMYIIQLVSKSTAHSQLLEISENLVDQKNTPAYNLINLYSRLIIQKDIPKSLIKKIKKENESNTLVYSLMRQLVVGHLYLHEVEYKDKQWIQDNLNIKVRDQIRATTNTALKQIN</sequence>
<evidence type="ECO:0000313" key="2">
    <source>
        <dbReference type="EMBL" id="MCJ8145629.1"/>
    </source>
</evidence>
<reference evidence="2" key="1">
    <citation type="submission" date="2022-02" db="EMBL/GenBank/DDBJ databases">
        <title>Acinetobacter A3.8 sp. nov., isolated from Sediment (Zhairuo Island).</title>
        <authorList>
            <person name="Zheng K."/>
        </authorList>
    </citation>
    <scope>NUCLEOTIDE SEQUENCE</scope>
    <source>
        <strain evidence="2">A3.8</strain>
    </source>
</reference>